<feature type="domain" description="BTB" evidence="1">
    <location>
        <begin position="23"/>
        <end position="98"/>
    </location>
</feature>
<keyword evidence="3" id="KW-1185">Reference proteome</keyword>
<dbReference type="AlphaFoldDB" id="A0AAE1C5U3"/>
<dbReference type="InterPro" id="IPR011333">
    <property type="entry name" value="SKP1/BTB/POZ_sf"/>
</dbReference>
<proteinExistence type="predicted"/>
<dbReference type="InterPro" id="IPR000210">
    <property type="entry name" value="BTB/POZ_dom"/>
</dbReference>
<dbReference type="EMBL" id="JAUTXT010000002">
    <property type="protein sequence ID" value="KAK3679222.1"/>
    <property type="molecule type" value="Genomic_DNA"/>
</dbReference>
<evidence type="ECO:0000259" key="1">
    <source>
        <dbReference type="PROSITE" id="PS50097"/>
    </source>
</evidence>
<dbReference type="Gene3D" id="3.30.710.10">
    <property type="entry name" value="Potassium Channel Kv1.1, Chain A"/>
    <property type="match status" value="1"/>
</dbReference>
<sequence length="245" mass="26421">MASGTASPVAESNVENIELAGDGDVVLSFETGSTIRATSAILSMASLVIKSMLGPKFFEGQATRSSEQPKIIQLVDDDFGPTNMLLTLMHFQQPAAPSFATTDLCRLAVAADKWDCAETKSPATEALLRRKVNNISSFSMVNVSHDLGAVASAAYLLRHREILAPFTGWLVLLDTKPISTMMDHKIGLEEQRSAARDMLINTIGQRSNGKCVVSGCTSRAASSSLVMMLLVYLKCTVWPPPWPDT</sequence>
<evidence type="ECO:0000313" key="3">
    <source>
        <dbReference type="Proteomes" id="UP001274830"/>
    </source>
</evidence>
<name>A0AAE1C5U3_9PEZI</name>
<evidence type="ECO:0000313" key="2">
    <source>
        <dbReference type="EMBL" id="KAK3679222.1"/>
    </source>
</evidence>
<comment type="caution">
    <text evidence="2">The sequence shown here is derived from an EMBL/GenBank/DDBJ whole genome shotgun (WGS) entry which is preliminary data.</text>
</comment>
<protein>
    <recommendedName>
        <fullName evidence="1">BTB domain-containing protein</fullName>
    </recommendedName>
</protein>
<gene>
    <name evidence="2" type="ORF">LTR78_000783</name>
</gene>
<dbReference type="PROSITE" id="PS50097">
    <property type="entry name" value="BTB"/>
    <property type="match status" value="1"/>
</dbReference>
<reference evidence="2" key="1">
    <citation type="submission" date="2023-07" db="EMBL/GenBank/DDBJ databases">
        <title>Black Yeasts Isolated from many extreme environments.</title>
        <authorList>
            <person name="Coleine C."/>
            <person name="Stajich J.E."/>
            <person name="Selbmann L."/>
        </authorList>
    </citation>
    <scope>NUCLEOTIDE SEQUENCE</scope>
    <source>
        <strain evidence="2">CCFEE 5485</strain>
    </source>
</reference>
<accession>A0AAE1C5U3</accession>
<organism evidence="2 3">
    <name type="scientific">Recurvomyces mirabilis</name>
    <dbReference type="NCBI Taxonomy" id="574656"/>
    <lineage>
        <taxon>Eukaryota</taxon>
        <taxon>Fungi</taxon>
        <taxon>Dikarya</taxon>
        <taxon>Ascomycota</taxon>
        <taxon>Pezizomycotina</taxon>
        <taxon>Dothideomycetes</taxon>
        <taxon>Dothideomycetidae</taxon>
        <taxon>Mycosphaerellales</taxon>
        <taxon>Teratosphaeriaceae</taxon>
        <taxon>Recurvomyces</taxon>
    </lineage>
</organism>
<dbReference type="Proteomes" id="UP001274830">
    <property type="component" value="Unassembled WGS sequence"/>
</dbReference>